<protein>
    <submittedName>
        <fullName evidence="3">Uncharacterized protein</fullName>
    </submittedName>
</protein>
<dbReference type="PANTHER" id="PTHR11360:SF299">
    <property type="entry name" value="GEM-1"/>
    <property type="match status" value="1"/>
</dbReference>
<dbReference type="EMBL" id="VTPC01089961">
    <property type="protein sequence ID" value="KAF2885403.1"/>
    <property type="molecule type" value="Genomic_DNA"/>
</dbReference>
<dbReference type="AlphaFoldDB" id="A0A8K0G4J3"/>
<feature type="transmembrane region" description="Helical" evidence="2">
    <location>
        <begin position="136"/>
        <end position="154"/>
    </location>
</feature>
<keyword evidence="2" id="KW-0812">Transmembrane</keyword>
<evidence type="ECO:0000313" key="3">
    <source>
        <dbReference type="EMBL" id="KAF2885403.1"/>
    </source>
</evidence>
<sequence length="579" mass="64895">MEKPNSSDKYHELNIDKVLSTQPELGPNIPDGGYGWIIMLIAAFFQALIPSLSVGFGIFVLFWRLENNAPLDPYLWDSKIVHVSLLFIAVSTAAEPWSRILSTSSSWPRLVTTGGTCLTCAGLLIIWLAINNSNRLSLFLLAGVLSGTGASIVLSQMDILISQYFRLKLESVRAILDAVNALGFILTPVALGHNIVKLGILQVITWYQAVILQGILIGIALRKPKYLKSQKTKYKLIRGISDDEEDIFAKNITELQNPRPINNSTNSNKVKVEVEVQPTCSNSKENRNHKPSSVKSNWEKFDEETSDTTTQKSKTHINLHNTFATDFNSDLNRIDRFEEINTEFPTPLFSETSINNNTSYSYETATEASDPVVFMPITKPVQTSTWKENVEFLKQPTFYKSLLLVITTKYSVFIFWTLYPTYLYTKIDSLKVNHTTVIVGCIGIGSLLFTTLAAWIKANPNIKAFFLGIFCWMGATGYAILANTQKETALIFAGIDVTLSLSALQILGMPLLKLNIRGETNNDHTALSVLTGIFLILLFAINMSYENCFRLMAILQFLTGSLWFSNFIYKKIKKKIIQN</sequence>
<feature type="transmembrane region" description="Helical" evidence="2">
    <location>
        <begin position="524"/>
        <end position="545"/>
    </location>
</feature>
<dbReference type="InterPro" id="IPR036259">
    <property type="entry name" value="MFS_trans_sf"/>
</dbReference>
<feature type="transmembrane region" description="Helical" evidence="2">
    <location>
        <begin position="434"/>
        <end position="455"/>
    </location>
</feature>
<organism evidence="3 4">
    <name type="scientific">Ignelater luminosus</name>
    <name type="common">Cucubano</name>
    <name type="synonym">Pyrophorus luminosus</name>
    <dbReference type="NCBI Taxonomy" id="2038154"/>
    <lineage>
        <taxon>Eukaryota</taxon>
        <taxon>Metazoa</taxon>
        <taxon>Ecdysozoa</taxon>
        <taxon>Arthropoda</taxon>
        <taxon>Hexapoda</taxon>
        <taxon>Insecta</taxon>
        <taxon>Pterygota</taxon>
        <taxon>Neoptera</taxon>
        <taxon>Endopterygota</taxon>
        <taxon>Coleoptera</taxon>
        <taxon>Polyphaga</taxon>
        <taxon>Elateriformia</taxon>
        <taxon>Elateroidea</taxon>
        <taxon>Elateridae</taxon>
        <taxon>Agrypninae</taxon>
        <taxon>Pyrophorini</taxon>
        <taxon>Ignelater</taxon>
    </lineage>
</organism>
<feature type="transmembrane region" description="Helical" evidence="2">
    <location>
        <begin position="34"/>
        <end position="60"/>
    </location>
</feature>
<evidence type="ECO:0000256" key="2">
    <source>
        <dbReference type="SAM" id="Phobius"/>
    </source>
</evidence>
<keyword evidence="2" id="KW-0472">Membrane</keyword>
<feature type="transmembrane region" description="Helical" evidence="2">
    <location>
        <begin position="80"/>
        <end position="98"/>
    </location>
</feature>
<name>A0A8K0G4J3_IGNLU</name>
<feature type="transmembrane region" description="Helical" evidence="2">
    <location>
        <begin position="402"/>
        <end position="422"/>
    </location>
</feature>
<feature type="transmembrane region" description="Helical" evidence="2">
    <location>
        <begin position="462"/>
        <end position="482"/>
    </location>
</feature>
<feature type="transmembrane region" description="Helical" evidence="2">
    <location>
        <begin position="110"/>
        <end position="130"/>
    </location>
</feature>
<evidence type="ECO:0000256" key="1">
    <source>
        <dbReference type="SAM" id="MobiDB-lite"/>
    </source>
</evidence>
<proteinExistence type="predicted"/>
<feature type="transmembrane region" description="Helical" evidence="2">
    <location>
        <begin position="199"/>
        <end position="221"/>
    </location>
</feature>
<feature type="transmembrane region" description="Helical" evidence="2">
    <location>
        <begin position="551"/>
        <end position="569"/>
    </location>
</feature>
<keyword evidence="2" id="KW-1133">Transmembrane helix</keyword>
<dbReference type="OrthoDB" id="8861968at2759"/>
<gene>
    <name evidence="3" type="ORF">ILUMI_20801</name>
</gene>
<dbReference type="GO" id="GO:0008028">
    <property type="term" value="F:monocarboxylic acid transmembrane transporter activity"/>
    <property type="evidence" value="ECO:0007669"/>
    <property type="project" value="TreeGrafter"/>
</dbReference>
<dbReference type="PANTHER" id="PTHR11360">
    <property type="entry name" value="MONOCARBOXYLATE TRANSPORTER"/>
    <property type="match status" value="1"/>
</dbReference>
<keyword evidence="4" id="KW-1185">Reference proteome</keyword>
<feature type="transmembrane region" description="Helical" evidence="2">
    <location>
        <begin position="488"/>
        <end position="512"/>
    </location>
</feature>
<dbReference type="InterPro" id="IPR050327">
    <property type="entry name" value="Proton-linked_MCT"/>
</dbReference>
<accession>A0A8K0G4J3</accession>
<comment type="caution">
    <text evidence="3">The sequence shown here is derived from an EMBL/GenBank/DDBJ whole genome shotgun (WGS) entry which is preliminary data.</text>
</comment>
<evidence type="ECO:0000313" key="4">
    <source>
        <dbReference type="Proteomes" id="UP000801492"/>
    </source>
</evidence>
<dbReference type="SUPFAM" id="SSF103473">
    <property type="entry name" value="MFS general substrate transporter"/>
    <property type="match status" value="1"/>
</dbReference>
<reference evidence="3" key="1">
    <citation type="submission" date="2019-08" db="EMBL/GenBank/DDBJ databases">
        <title>The genome of the North American firefly Photinus pyralis.</title>
        <authorList>
            <consortium name="Photinus pyralis genome working group"/>
            <person name="Fallon T.R."/>
            <person name="Sander Lower S.E."/>
            <person name="Weng J.-K."/>
        </authorList>
    </citation>
    <scope>NUCLEOTIDE SEQUENCE</scope>
    <source>
        <strain evidence="3">TRF0915ILg1</strain>
        <tissue evidence="3">Whole body</tissue>
    </source>
</reference>
<dbReference type="Proteomes" id="UP000801492">
    <property type="component" value="Unassembled WGS sequence"/>
</dbReference>
<feature type="region of interest" description="Disordered" evidence="1">
    <location>
        <begin position="278"/>
        <end position="313"/>
    </location>
</feature>